<dbReference type="GO" id="GO:0046872">
    <property type="term" value="F:metal ion binding"/>
    <property type="evidence" value="ECO:0007669"/>
    <property type="project" value="InterPro"/>
</dbReference>
<dbReference type="SUPFAM" id="SSF63411">
    <property type="entry name" value="LuxS/MPP-like metallohydrolase"/>
    <property type="match status" value="4"/>
</dbReference>
<dbReference type="InterPro" id="IPR011765">
    <property type="entry name" value="Pept_M16_N"/>
</dbReference>
<comment type="caution">
    <text evidence="2">The sequence shown here is derived from an EMBL/GenBank/DDBJ whole genome shotgun (WGS) entry which is preliminary data.</text>
</comment>
<dbReference type="Gene3D" id="3.30.830.10">
    <property type="entry name" value="Metalloenzyme, LuxS/M16 peptidase-like"/>
    <property type="match status" value="4"/>
</dbReference>
<keyword evidence="3" id="KW-1185">Reference proteome</keyword>
<dbReference type="Pfam" id="PF05193">
    <property type="entry name" value="Peptidase_M16_C"/>
    <property type="match status" value="1"/>
</dbReference>
<dbReference type="Pfam" id="PF00675">
    <property type="entry name" value="Peptidase_M16"/>
    <property type="match status" value="1"/>
</dbReference>
<name>A0A8J7KB54_9GAMM</name>
<dbReference type="RefSeq" id="WP_193954501.1">
    <property type="nucleotide sequence ID" value="NZ_JADEYS010000018.1"/>
</dbReference>
<feature type="domain" description="Peptidase M16C associated" evidence="1">
    <location>
        <begin position="465"/>
        <end position="711"/>
    </location>
</feature>
<dbReference type="InterPro" id="IPR055130">
    <property type="entry name" value="PreP_C"/>
</dbReference>
<accession>A0A8J7KB54</accession>
<dbReference type="InterPro" id="IPR007863">
    <property type="entry name" value="Peptidase_M16_C"/>
</dbReference>
<protein>
    <submittedName>
        <fullName evidence="2">Insulinase family protein</fullName>
    </submittedName>
</protein>
<dbReference type="GO" id="GO:0006508">
    <property type="term" value="P:proteolysis"/>
    <property type="evidence" value="ECO:0007669"/>
    <property type="project" value="InterPro"/>
</dbReference>
<sequence length="971" mass="108486">MQVQDCYASFIFDRAETIASLGVEVAEYTHVKTGAKHYHIAADNEENVFLVAFRTVPMDSTGVAHILEHTALCGSENYPVRDPFFMMTRRSLNTFMNAFTSSDWTAYPFASQNTKDFNNLLDVYLDAAFFSRLDPLDFAQEGHRMEFAEAGDKTSPLVYKGVVLNEMKGAMSSPISTLWQTLSKYLFPTTTYHYNSGGDPESITDLSYDELLEFYRTHYHPSNAVFMTFGNMSVSDLQQRFEERALNKFDKLDVEIGVEEEKPYHAPVCIEEAYALDQDDISAKTHHVLGWLMGHSTNLEEQLKAHLLSRVLLDNSASPLRHALETTDLGTAPSPMCGLEDSNRQMSFMCGIEGSEADCASQFEALVLETLEKVAEEGVPQEMLEAQLHQLELIQREISGDGHPYGLNLILAAMPSAIHRGDAIALLNLDPVLESLHEQIKEPDFVQRLVKEWLLDNTHRVRLTLRPDADLAKRRDQVEADNLEAVRQQLSDTEAQALIDQAAALEERQMQEDDESILPKVTINDVPDEMSIPEATGKDPKLPLTQYEQGTNGLVYQQIIMDLPALSDDEQRLLPLYSHLLTEMGCGDRNYMENQQYQAQVTGSVHAYSSIRGAIDSEQDVKGYFTLAGKALVSKQEEMTALLHETLHHARFDEKARIREIVAQQRTRKEQSITGHGHSLAIMAALAQMSPAARLAHDTRGLEGIRATKQLDDRLNDEAELQSLSDQLCALHEKIKTAPRQFLVVAEAEQQDQLAKSLADTWAGSTSASTDSGFELESVRGQVKQLWTTSTQVNFCAKAYETVTVEHEDSAALTVLGDFLRNGYLHRAIREQGGAYGSGAGQDSADAAFRFFSYRDPRLSETLDDFDKSVAWLLEEEHDPQKLEEAILGVVSSIDRPGSPAGEAKQAFHSELFGRTPEQRKRFRTRILKVTIDDLKRVAKTYLDPAKASLAVVTSEAAAKEMVGDFEIIAI</sequence>
<organism evidence="2 3">
    <name type="scientific">Pontibacterium sinense</name>
    <dbReference type="NCBI Taxonomy" id="2781979"/>
    <lineage>
        <taxon>Bacteria</taxon>
        <taxon>Pseudomonadati</taxon>
        <taxon>Pseudomonadota</taxon>
        <taxon>Gammaproteobacteria</taxon>
        <taxon>Oceanospirillales</taxon>
        <taxon>Oceanospirillaceae</taxon>
        <taxon>Pontibacterium</taxon>
    </lineage>
</organism>
<dbReference type="SMART" id="SM01264">
    <property type="entry name" value="M16C_associated"/>
    <property type="match status" value="1"/>
</dbReference>
<evidence type="ECO:0000259" key="1">
    <source>
        <dbReference type="SMART" id="SM01264"/>
    </source>
</evidence>
<dbReference type="InterPro" id="IPR013578">
    <property type="entry name" value="Peptidase_M16C_assoc"/>
</dbReference>
<reference evidence="2" key="1">
    <citation type="submission" date="2020-10" db="EMBL/GenBank/DDBJ databases">
        <title>Bacterium isolated from coastal waters sediment.</title>
        <authorList>
            <person name="Chen R.-J."/>
            <person name="Lu D.-C."/>
            <person name="Zhu K.-L."/>
            <person name="Du Z.-J."/>
        </authorList>
    </citation>
    <scope>NUCLEOTIDE SEQUENCE</scope>
    <source>
        <strain evidence="2">N1Y112</strain>
    </source>
</reference>
<dbReference type="FunFam" id="3.30.830.10:FF:000011">
    <property type="entry name" value="Presequence protease, mitochondrial"/>
    <property type="match status" value="1"/>
</dbReference>
<dbReference type="Proteomes" id="UP000640333">
    <property type="component" value="Unassembled WGS sequence"/>
</dbReference>
<dbReference type="PANTHER" id="PTHR43016">
    <property type="entry name" value="PRESEQUENCE PROTEASE"/>
    <property type="match status" value="1"/>
</dbReference>
<dbReference type="Pfam" id="PF22516">
    <property type="entry name" value="PreP_C"/>
    <property type="match status" value="1"/>
</dbReference>
<dbReference type="AlphaFoldDB" id="A0A8J7KB54"/>
<proteinExistence type="predicted"/>
<dbReference type="EMBL" id="JADEYS010000018">
    <property type="protein sequence ID" value="MBE9398806.1"/>
    <property type="molecule type" value="Genomic_DNA"/>
</dbReference>
<dbReference type="Pfam" id="PF08367">
    <property type="entry name" value="M16C_assoc"/>
    <property type="match status" value="1"/>
</dbReference>
<dbReference type="PANTHER" id="PTHR43016:SF13">
    <property type="entry name" value="PRESEQUENCE PROTEASE, MITOCHONDRIAL"/>
    <property type="match status" value="1"/>
</dbReference>
<dbReference type="InterPro" id="IPR011249">
    <property type="entry name" value="Metalloenz_LuxS/M16"/>
</dbReference>
<evidence type="ECO:0000313" key="2">
    <source>
        <dbReference type="EMBL" id="MBE9398806.1"/>
    </source>
</evidence>
<gene>
    <name evidence="2" type="ORF">IOQ59_16215</name>
</gene>
<evidence type="ECO:0000313" key="3">
    <source>
        <dbReference type="Proteomes" id="UP000640333"/>
    </source>
</evidence>